<dbReference type="SFLD" id="SFLDF00288">
    <property type="entry name" value="HemN-like__clustered_with_nucl"/>
    <property type="match status" value="1"/>
</dbReference>
<dbReference type="InterPro" id="IPR007197">
    <property type="entry name" value="rSAM"/>
</dbReference>
<dbReference type="Gene3D" id="3.30.750.200">
    <property type="match status" value="1"/>
</dbReference>
<protein>
    <recommendedName>
        <fullName evidence="2">Heme chaperone HemW</fullName>
    </recommendedName>
</protein>
<dbReference type="EMBL" id="FMXO01000013">
    <property type="protein sequence ID" value="SDB47730.1"/>
    <property type="molecule type" value="Genomic_DNA"/>
</dbReference>
<dbReference type="InterPro" id="IPR010723">
    <property type="entry name" value="HemN_C"/>
</dbReference>
<dbReference type="SFLD" id="SFLDS00029">
    <property type="entry name" value="Radical_SAM"/>
    <property type="match status" value="1"/>
</dbReference>
<accession>A0A1G6DRK4</accession>
<keyword evidence="2" id="KW-0479">Metal-binding</keyword>
<dbReference type="PROSITE" id="PS51918">
    <property type="entry name" value="RADICAL_SAM"/>
    <property type="match status" value="1"/>
</dbReference>
<sequence>MRLYIHIPFCRSKCGYCSFYSLPGVDASAMDAYVDLLVREIALWDRRLQLTPTKRSVTSIYFGGGTPSLLSLDQLQRIADALRGAFHWTPELEWSLEANPDSAADLDYLRGLLGLGVNRLSLGLQSLDNRKLDLLGRRHQSAQGLKAVDLARCAGFGNISLDLIWGLPGQRALEWLRELETVLKLQPEHLSCYGLTLEHDTPLAQAESSGNIVLPTETEQAKMFLQGTELLESKGYLQYEISNYSRMGFTCRHNEGYWKSESYLGLGAGAVSTLGDRRWENPKDLDEYAGLVRAERIGTNAVILTRTDRIKELVMLSLRTTRGLNLKDYSTISGRDFLQQHRRLIQVLRQNELIRVHSGFVRFTKSGMLVSNSILERFIDATSDVSSADT</sequence>
<dbReference type="PANTHER" id="PTHR13932:SF5">
    <property type="entry name" value="RADICAL S-ADENOSYL METHIONINE DOMAIN-CONTAINING PROTEIN 1, MITOCHONDRIAL"/>
    <property type="match status" value="1"/>
</dbReference>
<comment type="function">
    <text evidence="2">Probably acts as a heme chaperone, transferring heme to an unknown acceptor. Binds one molecule of heme per monomer, possibly covalently. Binds 1 [4Fe-4S] cluster. The cluster is coordinated with 3 cysteines and an exchangeable S-adenosyl-L-methionine.</text>
</comment>
<dbReference type="InterPro" id="IPR006638">
    <property type="entry name" value="Elp3/MiaA/NifB-like_rSAM"/>
</dbReference>
<dbReference type="NCBIfam" id="TIGR00539">
    <property type="entry name" value="hemN_rel"/>
    <property type="match status" value="1"/>
</dbReference>
<keyword evidence="2" id="KW-0408">Iron</keyword>
<dbReference type="SMART" id="SM00729">
    <property type="entry name" value="Elp3"/>
    <property type="match status" value="1"/>
</dbReference>
<dbReference type="STRING" id="617002.SAMN05660653_02343"/>
<dbReference type="InterPro" id="IPR058240">
    <property type="entry name" value="rSAM_sf"/>
</dbReference>
<reference evidence="4 5" key="1">
    <citation type="submission" date="2016-10" db="EMBL/GenBank/DDBJ databases">
        <authorList>
            <person name="de Groot N.N."/>
        </authorList>
    </citation>
    <scope>NUCLEOTIDE SEQUENCE [LARGE SCALE GENOMIC DNA]</scope>
    <source>
        <strain evidence="4 5">ASO4-2</strain>
    </source>
</reference>
<keyword evidence="2" id="KW-0949">S-adenosyl-L-methionine</keyword>
<dbReference type="PANTHER" id="PTHR13932">
    <property type="entry name" value="COPROPORPHYRINIGEN III OXIDASE"/>
    <property type="match status" value="1"/>
</dbReference>
<keyword evidence="2" id="KW-0143">Chaperone</keyword>
<dbReference type="GO" id="GO:0004109">
    <property type="term" value="F:coproporphyrinogen oxidase activity"/>
    <property type="evidence" value="ECO:0007669"/>
    <property type="project" value="InterPro"/>
</dbReference>
<dbReference type="InterPro" id="IPR004559">
    <property type="entry name" value="HemW-like"/>
</dbReference>
<comment type="similarity">
    <text evidence="1">Belongs to the anaerobic coproporphyrinogen-III oxidase family. HemW subfamily.</text>
</comment>
<dbReference type="Pfam" id="PF04055">
    <property type="entry name" value="Radical_SAM"/>
    <property type="match status" value="1"/>
</dbReference>
<dbReference type="CDD" id="cd01335">
    <property type="entry name" value="Radical_SAM"/>
    <property type="match status" value="1"/>
</dbReference>
<evidence type="ECO:0000256" key="2">
    <source>
        <dbReference type="RuleBase" id="RU364116"/>
    </source>
</evidence>
<keyword evidence="2" id="KW-0963">Cytoplasm</keyword>
<dbReference type="AlphaFoldDB" id="A0A1G6DRK4"/>
<gene>
    <name evidence="4" type="ORF">SAMN05660653_02343</name>
</gene>
<dbReference type="GO" id="GO:0046872">
    <property type="term" value="F:metal ion binding"/>
    <property type="evidence" value="ECO:0007669"/>
    <property type="project" value="UniProtKB-UniRule"/>
</dbReference>
<dbReference type="SUPFAM" id="SSF102114">
    <property type="entry name" value="Radical SAM enzymes"/>
    <property type="match status" value="1"/>
</dbReference>
<dbReference type="InterPro" id="IPR034505">
    <property type="entry name" value="Coproporphyrinogen-III_oxidase"/>
</dbReference>
<dbReference type="Proteomes" id="UP000198771">
    <property type="component" value="Unassembled WGS sequence"/>
</dbReference>
<keyword evidence="2" id="KW-0004">4Fe-4S</keyword>
<dbReference type="RefSeq" id="WP_092121814.1">
    <property type="nucleotide sequence ID" value="NZ_FMXO01000013.1"/>
</dbReference>
<dbReference type="Pfam" id="PF06969">
    <property type="entry name" value="HemN_C"/>
    <property type="match status" value="1"/>
</dbReference>
<keyword evidence="2" id="KW-0349">Heme</keyword>
<dbReference type="GO" id="GO:0051539">
    <property type="term" value="F:4 iron, 4 sulfur cluster binding"/>
    <property type="evidence" value="ECO:0007669"/>
    <property type="project" value="UniProtKB-UniRule"/>
</dbReference>
<evidence type="ECO:0000313" key="4">
    <source>
        <dbReference type="EMBL" id="SDB47730.1"/>
    </source>
</evidence>
<evidence type="ECO:0000256" key="1">
    <source>
        <dbReference type="ARBA" id="ARBA00006100"/>
    </source>
</evidence>
<name>A0A1G6DRK4_9BACT</name>
<evidence type="ECO:0000313" key="5">
    <source>
        <dbReference type="Proteomes" id="UP000198771"/>
    </source>
</evidence>
<keyword evidence="2" id="KW-0411">Iron-sulfur</keyword>
<keyword evidence="5" id="KW-1185">Reference proteome</keyword>
<dbReference type="GO" id="GO:0006779">
    <property type="term" value="P:porphyrin-containing compound biosynthetic process"/>
    <property type="evidence" value="ECO:0007669"/>
    <property type="project" value="InterPro"/>
</dbReference>
<dbReference type="GO" id="GO:0005737">
    <property type="term" value="C:cytoplasm"/>
    <property type="evidence" value="ECO:0007669"/>
    <property type="project" value="UniProtKB-SubCell"/>
</dbReference>
<proteinExistence type="inferred from homology"/>
<comment type="subcellular location">
    <subcellularLocation>
        <location evidence="2">Cytoplasm</location>
    </subcellularLocation>
</comment>
<dbReference type="OrthoDB" id="9808022at2"/>
<organism evidence="4 5">
    <name type="scientific">Desulfonatronum thiosulfatophilum</name>
    <dbReference type="NCBI Taxonomy" id="617002"/>
    <lineage>
        <taxon>Bacteria</taxon>
        <taxon>Pseudomonadati</taxon>
        <taxon>Thermodesulfobacteriota</taxon>
        <taxon>Desulfovibrionia</taxon>
        <taxon>Desulfovibrionales</taxon>
        <taxon>Desulfonatronaceae</taxon>
        <taxon>Desulfonatronum</taxon>
    </lineage>
</organism>
<evidence type="ECO:0000259" key="3">
    <source>
        <dbReference type="PROSITE" id="PS51918"/>
    </source>
</evidence>
<feature type="domain" description="Radical SAM core" evidence="3">
    <location>
        <begin position="1"/>
        <end position="240"/>
    </location>
</feature>
<dbReference type="SFLD" id="SFLDG01065">
    <property type="entry name" value="anaerobic_coproporphyrinogen-I"/>
    <property type="match status" value="1"/>
</dbReference>
<dbReference type="SFLD" id="SFLDF00562">
    <property type="entry name" value="HemN-like__clustered_with_heat"/>
    <property type="match status" value="1"/>
</dbReference>